<protein>
    <submittedName>
        <fullName evidence="12">Uncharacterized protein</fullName>
    </submittedName>
</protein>
<feature type="domain" description="ABC transmembrane type-1" evidence="11">
    <location>
        <begin position="161"/>
        <end position="353"/>
    </location>
</feature>
<dbReference type="EMBL" id="JABSTV010001246">
    <property type="protein sequence ID" value="KAH7976176.1"/>
    <property type="molecule type" value="Genomic_DNA"/>
</dbReference>
<keyword evidence="6" id="KW-0067">ATP-binding</keyword>
<keyword evidence="13" id="KW-1185">Reference proteome</keyword>
<dbReference type="VEuPathDB" id="VectorBase:RSAN_033885"/>
<dbReference type="FunFam" id="3.40.50.300:FF:000838">
    <property type="entry name" value="ABC multidrug transporter (Eurofung)"/>
    <property type="match status" value="1"/>
</dbReference>
<dbReference type="InterPro" id="IPR050173">
    <property type="entry name" value="ABC_transporter_C-like"/>
</dbReference>
<keyword evidence="3 9" id="KW-0812">Transmembrane</keyword>
<evidence type="ECO:0000259" key="11">
    <source>
        <dbReference type="PROSITE" id="PS50929"/>
    </source>
</evidence>
<evidence type="ECO:0000313" key="12">
    <source>
        <dbReference type="EMBL" id="KAH7976176.1"/>
    </source>
</evidence>
<dbReference type="GO" id="GO:0016887">
    <property type="term" value="F:ATP hydrolysis activity"/>
    <property type="evidence" value="ECO:0007669"/>
    <property type="project" value="InterPro"/>
</dbReference>
<keyword evidence="5" id="KW-0547">Nucleotide-binding</keyword>
<evidence type="ECO:0000256" key="7">
    <source>
        <dbReference type="ARBA" id="ARBA00022989"/>
    </source>
</evidence>
<evidence type="ECO:0000256" key="5">
    <source>
        <dbReference type="ARBA" id="ARBA00022741"/>
    </source>
</evidence>
<dbReference type="PROSITE" id="PS00211">
    <property type="entry name" value="ABC_TRANSPORTER_1"/>
    <property type="match status" value="2"/>
</dbReference>
<feature type="transmembrane region" description="Helical" evidence="9">
    <location>
        <begin position="181"/>
        <end position="202"/>
    </location>
</feature>
<sequence>MEGYGESAAVTRHAAGIASLMLKFATLGSLVLFGAQQTAHNNYPQLCRGPCLTLLDVVHFTLLLLPVAFGVAKGCLTLKMGRLADSVLVASLVDATCDLAVALSSVAMMVIVWKRWRRSLPPSGFVCTLLGFLSTAAVLDAVRDAVFLRDSQATLLPSAASQPTGYVASLLSVDCLQLCNCFYTLPVPSFGVLTLPLLFWMLSQRAGVVPAICCAAWAIVTLLSPLALLYAQQRFWDVEIKARDERLKSLTDLLSNIRVVKMYAWEDALQENVVRSRRVELRNLLAINVLNAALDALCSSCSAVMMIILFSTMSVFEPERALSPQLSFSCVSLLYISDLMANGLALVFRNLSKVHFALRRISEFCTAEEYGEEDQSQVNASVRKKGTVRLEKCTLAWNASTTKSAEPQLKNVTLDIEPGSLVGVVGFVGSGKSSLLSAILGDMQCLEGNVERTGRIAYVPQLPNVHNMTIRDNILYGRPMHPGNYERVLRCCQLMNDLNKIPAGDAAEVGEKGTNLSGGQKQRISLARAAYSNSDVYLLDDPLSALDPVVANVIFREVLGPFGLLRNKTRIMVCNQGIYLRHMDKIVFVHNKKTMVYASVNDLLEDPASPQNFHVALKQRLLESIATDSTVLEHHEENDAAGQITQEELAQSNKASETGWQLLMALIRFSQWPALAGVAVLAAAAVANAMQQLWIKSWTDASSADPDGAAAASRNPQQLLGRLLGGVLLAATARLMSGSLHHAMLDGVLRSPVSFFDSSPRGRVLNRFAGDLDYVDAESFVSGKQCVQGALITAASVAVVATQAPLVVLVTAVVAVLAAKGLCLAVSASHSSRYFDSVSTSKLLQHMTETLEALSSVRAYGVLERFRRHFYRIDDMCLRGYSAYCACFRFSRALTASGGLVVVLAAVLLNTVGTAAPDQSSLGLALSSATSIPLALMSLCLTMFSTLQVIVSFERCLEYTELPAESELDSTPGEEKREPGSLPLRENWPSEGAVEFRNYSASYRPGIAPDVLNGVSFIVQPMQKVGVVGRTGAGKSSLVLALLRFLRASQGFILVDGVNIAEVPLKRLRRALTVIPQDPSLVRGTLRTNLDPTGSHSDHQLWQALHDVHLDYLVKGHAAGLDMETADGGTNLSVGQRQLVCLARALLRGSKVLLLDEATSQMDGDTDRLIQATLREAFVNSTLIAIAHRIHTVLDYDRY</sequence>
<feature type="transmembrane region" description="Helical" evidence="9">
    <location>
        <begin position="57"/>
        <end position="76"/>
    </location>
</feature>
<feature type="transmembrane region" description="Helical" evidence="9">
    <location>
        <begin position="20"/>
        <end position="37"/>
    </location>
</feature>
<evidence type="ECO:0000256" key="8">
    <source>
        <dbReference type="ARBA" id="ARBA00023136"/>
    </source>
</evidence>
<evidence type="ECO:0000313" key="13">
    <source>
        <dbReference type="Proteomes" id="UP000821837"/>
    </source>
</evidence>
<dbReference type="PROSITE" id="PS50929">
    <property type="entry name" value="ABC_TM1F"/>
    <property type="match status" value="2"/>
</dbReference>
<feature type="transmembrane region" description="Helical" evidence="9">
    <location>
        <begin position="208"/>
        <end position="231"/>
    </location>
</feature>
<dbReference type="SMART" id="SM00382">
    <property type="entry name" value="AAA"/>
    <property type="match status" value="2"/>
</dbReference>
<gene>
    <name evidence="12" type="ORF">HPB52_009486</name>
</gene>
<dbReference type="InterPro" id="IPR017871">
    <property type="entry name" value="ABC_transporter-like_CS"/>
</dbReference>
<feature type="domain" description="ABC transmembrane type-1" evidence="11">
    <location>
        <begin position="718"/>
        <end position="946"/>
    </location>
</feature>
<dbReference type="SUPFAM" id="SSF90123">
    <property type="entry name" value="ABC transporter transmembrane region"/>
    <property type="match status" value="2"/>
</dbReference>
<keyword evidence="2" id="KW-0813">Transport</keyword>
<evidence type="ECO:0000256" key="3">
    <source>
        <dbReference type="ARBA" id="ARBA00022692"/>
    </source>
</evidence>
<dbReference type="SUPFAM" id="SSF52540">
    <property type="entry name" value="P-loop containing nucleoside triphosphate hydrolases"/>
    <property type="match status" value="2"/>
</dbReference>
<feature type="domain" description="ABC transporter" evidence="10">
    <location>
        <begin position="994"/>
        <end position="1199"/>
    </location>
</feature>
<dbReference type="InterPro" id="IPR027417">
    <property type="entry name" value="P-loop_NTPase"/>
</dbReference>
<dbReference type="PANTHER" id="PTHR24223:SF443">
    <property type="entry name" value="MULTIDRUG-RESISTANCE LIKE PROTEIN 1, ISOFORM I"/>
    <property type="match status" value="1"/>
</dbReference>
<dbReference type="GO" id="GO:0140359">
    <property type="term" value="F:ABC-type transporter activity"/>
    <property type="evidence" value="ECO:0007669"/>
    <property type="project" value="InterPro"/>
</dbReference>
<feature type="transmembrane region" description="Helical" evidence="9">
    <location>
        <begin position="285"/>
        <end position="311"/>
    </location>
</feature>
<keyword evidence="4" id="KW-0677">Repeat</keyword>
<dbReference type="InterPro" id="IPR003439">
    <property type="entry name" value="ABC_transporter-like_ATP-bd"/>
</dbReference>
<comment type="caution">
    <text evidence="12">The sequence shown here is derived from an EMBL/GenBank/DDBJ whole genome shotgun (WGS) entry which is preliminary data.</text>
</comment>
<comment type="subcellular location">
    <subcellularLocation>
        <location evidence="1">Vacuole membrane</location>
        <topology evidence="1">Multi-pass membrane protein</topology>
    </subcellularLocation>
</comment>
<dbReference type="Proteomes" id="UP000821837">
    <property type="component" value="Chromosome 10"/>
</dbReference>
<evidence type="ECO:0000259" key="10">
    <source>
        <dbReference type="PROSITE" id="PS50893"/>
    </source>
</evidence>
<dbReference type="GO" id="GO:0005524">
    <property type="term" value="F:ATP binding"/>
    <property type="evidence" value="ECO:0007669"/>
    <property type="project" value="UniProtKB-KW"/>
</dbReference>
<dbReference type="GO" id="GO:0005774">
    <property type="term" value="C:vacuolar membrane"/>
    <property type="evidence" value="ECO:0007669"/>
    <property type="project" value="UniProtKB-SubCell"/>
</dbReference>
<accession>A0A9D4QDY8</accession>
<dbReference type="InterPro" id="IPR011527">
    <property type="entry name" value="ABC1_TM_dom"/>
</dbReference>
<dbReference type="PROSITE" id="PS50893">
    <property type="entry name" value="ABC_TRANSPORTER_2"/>
    <property type="match status" value="2"/>
</dbReference>
<feature type="transmembrane region" description="Helical" evidence="9">
    <location>
        <begin position="932"/>
        <end position="953"/>
    </location>
</feature>
<name>A0A9D4QDY8_RHISA</name>
<dbReference type="InterPro" id="IPR003593">
    <property type="entry name" value="AAA+_ATPase"/>
</dbReference>
<reference evidence="12" key="2">
    <citation type="submission" date="2021-09" db="EMBL/GenBank/DDBJ databases">
        <authorList>
            <person name="Jia N."/>
            <person name="Wang J."/>
            <person name="Shi W."/>
            <person name="Du L."/>
            <person name="Sun Y."/>
            <person name="Zhan W."/>
            <person name="Jiang J."/>
            <person name="Wang Q."/>
            <person name="Zhang B."/>
            <person name="Ji P."/>
            <person name="Sakyi L.B."/>
            <person name="Cui X."/>
            <person name="Yuan T."/>
            <person name="Jiang B."/>
            <person name="Yang W."/>
            <person name="Lam T.T.-Y."/>
            <person name="Chang Q."/>
            <person name="Ding S."/>
            <person name="Wang X."/>
            <person name="Zhu J."/>
            <person name="Ruan X."/>
            <person name="Zhao L."/>
            <person name="Wei J."/>
            <person name="Que T."/>
            <person name="Du C."/>
            <person name="Cheng J."/>
            <person name="Dai P."/>
            <person name="Han X."/>
            <person name="Huang E."/>
            <person name="Gao Y."/>
            <person name="Liu J."/>
            <person name="Shao H."/>
            <person name="Ye R."/>
            <person name="Li L."/>
            <person name="Wei W."/>
            <person name="Wang X."/>
            <person name="Wang C."/>
            <person name="Huo Q."/>
            <person name="Li W."/>
            <person name="Guo W."/>
            <person name="Chen H."/>
            <person name="Chen S."/>
            <person name="Zhou L."/>
            <person name="Zhou L."/>
            <person name="Ni X."/>
            <person name="Tian J."/>
            <person name="Zhou Y."/>
            <person name="Sheng Y."/>
            <person name="Liu T."/>
            <person name="Pan Y."/>
            <person name="Xia L."/>
            <person name="Li J."/>
            <person name="Zhao F."/>
            <person name="Cao W."/>
        </authorList>
    </citation>
    <scope>NUCLEOTIDE SEQUENCE</scope>
    <source>
        <strain evidence="12">Rsan-2018</strain>
        <tissue evidence="12">Larvae</tissue>
    </source>
</reference>
<dbReference type="VEuPathDB" id="VectorBase:RSAN_037503"/>
<evidence type="ECO:0000256" key="4">
    <source>
        <dbReference type="ARBA" id="ARBA00022737"/>
    </source>
</evidence>
<dbReference type="InterPro" id="IPR036640">
    <property type="entry name" value="ABC1_TM_sf"/>
</dbReference>
<evidence type="ECO:0000256" key="6">
    <source>
        <dbReference type="ARBA" id="ARBA00022840"/>
    </source>
</evidence>
<dbReference type="CDD" id="cd03250">
    <property type="entry name" value="ABCC_MRP_domain1"/>
    <property type="match status" value="1"/>
</dbReference>
<dbReference type="Gene3D" id="1.20.1560.10">
    <property type="entry name" value="ABC transporter type 1, transmembrane domain"/>
    <property type="match status" value="2"/>
</dbReference>
<evidence type="ECO:0000256" key="9">
    <source>
        <dbReference type="SAM" id="Phobius"/>
    </source>
</evidence>
<feature type="domain" description="ABC transporter" evidence="10">
    <location>
        <begin position="388"/>
        <end position="616"/>
    </location>
</feature>
<proteinExistence type="predicted"/>
<feature type="transmembrane region" description="Helical" evidence="9">
    <location>
        <begin position="893"/>
        <end position="912"/>
    </location>
</feature>
<organism evidence="12 13">
    <name type="scientific">Rhipicephalus sanguineus</name>
    <name type="common">Brown dog tick</name>
    <name type="synonym">Ixodes sanguineus</name>
    <dbReference type="NCBI Taxonomy" id="34632"/>
    <lineage>
        <taxon>Eukaryota</taxon>
        <taxon>Metazoa</taxon>
        <taxon>Ecdysozoa</taxon>
        <taxon>Arthropoda</taxon>
        <taxon>Chelicerata</taxon>
        <taxon>Arachnida</taxon>
        <taxon>Acari</taxon>
        <taxon>Parasitiformes</taxon>
        <taxon>Ixodida</taxon>
        <taxon>Ixodoidea</taxon>
        <taxon>Ixodidae</taxon>
        <taxon>Rhipicephalinae</taxon>
        <taxon>Rhipicephalus</taxon>
        <taxon>Rhipicephalus</taxon>
    </lineage>
</organism>
<dbReference type="Pfam" id="PF00005">
    <property type="entry name" value="ABC_tran"/>
    <property type="match status" value="2"/>
</dbReference>
<evidence type="ECO:0000256" key="2">
    <source>
        <dbReference type="ARBA" id="ARBA00022448"/>
    </source>
</evidence>
<reference evidence="12" key="1">
    <citation type="journal article" date="2020" name="Cell">
        <title>Large-Scale Comparative Analyses of Tick Genomes Elucidate Their Genetic Diversity and Vector Capacities.</title>
        <authorList>
            <consortium name="Tick Genome and Microbiome Consortium (TIGMIC)"/>
            <person name="Jia N."/>
            <person name="Wang J."/>
            <person name="Shi W."/>
            <person name="Du L."/>
            <person name="Sun Y."/>
            <person name="Zhan W."/>
            <person name="Jiang J.F."/>
            <person name="Wang Q."/>
            <person name="Zhang B."/>
            <person name="Ji P."/>
            <person name="Bell-Sakyi L."/>
            <person name="Cui X.M."/>
            <person name="Yuan T.T."/>
            <person name="Jiang B.G."/>
            <person name="Yang W.F."/>
            <person name="Lam T.T."/>
            <person name="Chang Q.C."/>
            <person name="Ding S.J."/>
            <person name="Wang X.J."/>
            <person name="Zhu J.G."/>
            <person name="Ruan X.D."/>
            <person name="Zhao L."/>
            <person name="Wei J.T."/>
            <person name="Ye R.Z."/>
            <person name="Que T.C."/>
            <person name="Du C.H."/>
            <person name="Zhou Y.H."/>
            <person name="Cheng J.X."/>
            <person name="Dai P.F."/>
            <person name="Guo W.B."/>
            <person name="Han X.H."/>
            <person name="Huang E.J."/>
            <person name="Li L.F."/>
            <person name="Wei W."/>
            <person name="Gao Y.C."/>
            <person name="Liu J.Z."/>
            <person name="Shao H.Z."/>
            <person name="Wang X."/>
            <person name="Wang C.C."/>
            <person name="Yang T.C."/>
            <person name="Huo Q.B."/>
            <person name="Li W."/>
            <person name="Chen H.Y."/>
            <person name="Chen S.E."/>
            <person name="Zhou L.G."/>
            <person name="Ni X.B."/>
            <person name="Tian J.H."/>
            <person name="Sheng Y."/>
            <person name="Liu T."/>
            <person name="Pan Y.S."/>
            <person name="Xia L.Y."/>
            <person name="Li J."/>
            <person name="Zhao F."/>
            <person name="Cao W.C."/>
        </authorList>
    </citation>
    <scope>NUCLEOTIDE SEQUENCE</scope>
    <source>
        <strain evidence="12">Rsan-2018</strain>
    </source>
</reference>
<dbReference type="CDD" id="cd03244">
    <property type="entry name" value="ABCC_MRP_domain2"/>
    <property type="match status" value="1"/>
</dbReference>
<dbReference type="AlphaFoldDB" id="A0A9D4QDY8"/>
<keyword evidence="8 9" id="KW-0472">Membrane</keyword>
<evidence type="ECO:0000256" key="1">
    <source>
        <dbReference type="ARBA" id="ARBA00004128"/>
    </source>
</evidence>
<dbReference type="Pfam" id="PF00664">
    <property type="entry name" value="ABC_membrane"/>
    <property type="match status" value="2"/>
</dbReference>
<dbReference type="Gene3D" id="3.40.50.300">
    <property type="entry name" value="P-loop containing nucleotide triphosphate hydrolases"/>
    <property type="match status" value="2"/>
</dbReference>
<feature type="transmembrane region" description="Helical" evidence="9">
    <location>
        <begin position="806"/>
        <end position="826"/>
    </location>
</feature>
<keyword evidence="7 9" id="KW-1133">Transmembrane helix</keyword>
<dbReference type="PANTHER" id="PTHR24223">
    <property type="entry name" value="ATP-BINDING CASSETTE SUB-FAMILY C"/>
    <property type="match status" value="1"/>
</dbReference>
<dbReference type="FunFam" id="3.40.50.300:FF:001847">
    <property type="entry name" value="ABC transporter, putative"/>
    <property type="match status" value="1"/>
</dbReference>